<protein>
    <recommendedName>
        <fullName evidence="4">Ubiquitin 3 binding protein But2 C-terminal domain-containing protein</fullName>
    </recommendedName>
</protein>
<evidence type="ECO:0000313" key="3">
    <source>
        <dbReference type="Proteomes" id="UP001308179"/>
    </source>
</evidence>
<comment type="caution">
    <text evidence="2">The sequence shown here is derived from an EMBL/GenBank/DDBJ whole genome shotgun (WGS) entry which is preliminary data.</text>
</comment>
<evidence type="ECO:0000256" key="1">
    <source>
        <dbReference type="SAM" id="SignalP"/>
    </source>
</evidence>
<gene>
    <name evidence="2" type="ORF">LTR32_002514</name>
</gene>
<evidence type="ECO:0000313" key="2">
    <source>
        <dbReference type="EMBL" id="KAK5145797.1"/>
    </source>
</evidence>
<evidence type="ECO:0008006" key="4">
    <source>
        <dbReference type="Google" id="ProtNLM"/>
    </source>
</evidence>
<dbReference type="Proteomes" id="UP001308179">
    <property type="component" value="Unassembled WGS sequence"/>
</dbReference>
<dbReference type="EMBL" id="JAVRRR010000126">
    <property type="protein sequence ID" value="KAK5145797.1"/>
    <property type="molecule type" value="Genomic_DNA"/>
</dbReference>
<keyword evidence="1" id="KW-0732">Signal</keyword>
<accession>A0ABR0LA21</accession>
<proteinExistence type="predicted"/>
<organism evidence="2 3">
    <name type="scientific">Rachicladosporium monterosium</name>
    <dbReference type="NCBI Taxonomy" id="1507873"/>
    <lineage>
        <taxon>Eukaryota</taxon>
        <taxon>Fungi</taxon>
        <taxon>Dikarya</taxon>
        <taxon>Ascomycota</taxon>
        <taxon>Pezizomycotina</taxon>
        <taxon>Dothideomycetes</taxon>
        <taxon>Dothideomycetidae</taxon>
        <taxon>Cladosporiales</taxon>
        <taxon>Cladosporiaceae</taxon>
        <taxon>Rachicladosporium</taxon>
    </lineage>
</organism>
<feature type="signal peptide" evidence="1">
    <location>
        <begin position="1"/>
        <end position="24"/>
    </location>
</feature>
<keyword evidence="3" id="KW-1185">Reference proteome</keyword>
<feature type="chain" id="PRO_5046773824" description="Ubiquitin 3 binding protein But2 C-terminal domain-containing protein" evidence="1">
    <location>
        <begin position="25"/>
        <end position="435"/>
    </location>
</feature>
<reference evidence="2 3" key="1">
    <citation type="submission" date="2023-08" db="EMBL/GenBank/DDBJ databases">
        <title>Black Yeasts Isolated from many extreme environments.</title>
        <authorList>
            <person name="Coleine C."/>
            <person name="Stajich J.E."/>
            <person name="Selbmann L."/>
        </authorList>
    </citation>
    <scope>NUCLEOTIDE SEQUENCE [LARGE SCALE GENOMIC DNA]</scope>
    <source>
        <strain evidence="2 3">CCFEE 5386</strain>
    </source>
</reference>
<sequence>MRISFFMVRTSNLVAAATLTLATAFSLEPTRALRDSPRPTELGLQARQDGGDSACSVFGIDFQGGGSYFINSNSNDNFTLVAEFEGCQNDTADIILVNDQTSDEYECSPLPAVPDDTRQMSTCPVLKSQMSSGNWSILTLGNNGNEDPFSYQRDFTLQVGPQQTVTTTVYAPYTLTLQSTSTLESTSTVFSTSQVRSNLTASSTATGPATYTPPTVTISRNEIVTRSFYRWTKTASTAYILLVVPTCTVPKRPAYADPWLRVAPTVISLPDGVQPQEPQQPLGSPNQIASALCNKQHCPRHPENGIVGPPTPARVYGRAADAPTVTSTTTVPNNSTATVTAGTTTVTLTNFVTDTVYSTLPPQTIYATASSTVTAPAPTQTYVNQIYTRSYLTKTMYIVWTDTVTTTPSATATSCKQAGGHFGSGWIGQWYDRDL</sequence>
<name>A0ABR0LA21_9PEZI</name>